<comment type="caution">
    <text evidence="12">The sequence shown here is derived from an EMBL/GenBank/DDBJ whole genome shotgun (WGS) entry which is preliminary data.</text>
</comment>
<keyword evidence="5" id="KW-0479">Metal-binding</keyword>
<dbReference type="EMBL" id="NCKU01003907">
    <property type="protein sequence ID" value="RWS06744.1"/>
    <property type="molecule type" value="Genomic_DNA"/>
</dbReference>
<evidence type="ECO:0000259" key="11">
    <source>
        <dbReference type="PROSITE" id="PS52035"/>
    </source>
</evidence>
<evidence type="ECO:0000256" key="2">
    <source>
        <dbReference type="ARBA" id="ARBA00005988"/>
    </source>
</evidence>
<dbReference type="SMART" id="SM00631">
    <property type="entry name" value="Zn_pept"/>
    <property type="match status" value="1"/>
</dbReference>
<keyword evidence="9" id="KW-0482">Metalloprotease</keyword>
<keyword evidence="6" id="KW-0732">Signal</keyword>
<sequence>MRQVGGFELNIYHNYEEIIEFLKHLTKHSKHLAIYSNIGRSTKGNEIGVVKISDGFEKEKPVVIIECGIHAREWVAVSTCLWIANDLVKHKPKLLGKYEFHLIPIVNPDGYIYTWNRNRYWRKNLSNHFNNSFSSQCFGADLNRNFDANFCESGASKNPCEQDFCGPFAFSEAESKVLRDYILKQKSKLKAYFALHNFGQFWMYPYAHSHKMPSNIDQLVKLSKLAVDTIKRSKGATYEQGQVAKLIMESSGSSIDWVYDNTACKIVFAIELRDKGQHGFRLPNALIEPTAIEAWSGFPFHFVQSDIKNLEATNNQKVDIEFKSILSEKNILLERISYFVEETNRLNLTFTDRHKFDVICCETFLRNGALAYLLDGLIKNETLDENESMWFHESLAPYQVAICVANGKSIWGSNSLNEVK</sequence>
<evidence type="ECO:0000256" key="9">
    <source>
        <dbReference type="ARBA" id="ARBA00023049"/>
    </source>
</evidence>
<protein>
    <submittedName>
        <fullName evidence="12">Carboxypeptidase B-like protein</fullName>
    </submittedName>
</protein>
<dbReference type="PRINTS" id="PR00765">
    <property type="entry name" value="CRBOXYPTASEA"/>
</dbReference>
<keyword evidence="13" id="KW-1185">Reference proteome</keyword>
<dbReference type="PROSITE" id="PS52035">
    <property type="entry name" value="PEPTIDASE_M14"/>
    <property type="match status" value="1"/>
</dbReference>
<dbReference type="AlphaFoldDB" id="A0A3S3PRE9"/>
<feature type="active site" description="Proton donor/acceptor" evidence="10">
    <location>
        <position position="271"/>
    </location>
</feature>
<dbReference type="GO" id="GO:0008270">
    <property type="term" value="F:zinc ion binding"/>
    <property type="evidence" value="ECO:0007669"/>
    <property type="project" value="InterPro"/>
</dbReference>
<evidence type="ECO:0000256" key="1">
    <source>
        <dbReference type="ARBA" id="ARBA00001947"/>
    </source>
</evidence>
<evidence type="ECO:0000313" key="12">
    <source>
        <dbReference type="EMBL" id="RWS06744.1"/>
    </source>
</evidence>
<feature type="domain" description="Peptidase M14" evidence="11">
    <location>
        <begin position="11"/>
        <end position="305"/>
    </location>
</feature>
<comment type="similarity">
    <text evidence="2 10">Belongs to the peptidase M14 family.</text>
</comment>
<evidence type="ECO:0000256" key="5">
    <source>
        <dbReference type="ARBA" id="ARBA00022723"/>
    </source>
</evidence>
<dbReference type="CDD" id="cd03860">
    <property type="entry name" value="M14_CP_A-B_like"/>
    <property type="match status" value="1"/>
</dbReference>
<dbReference type="Gene3D" id="3.40.630.10">
    <property type="entry name" value="Zn peptidases"/>
    <property type="match status" value="1"/>
</dbReference>
<dbReference type="SUPFAM" id="SSF53187">
    <property type="entry name" value="Zn-dependent exopeptidases"/>
    <property type="match status" value="1"/>
</dbReference>
<dbReference type="GO" id="GO:0006508">
    <property type="term" value="P:proteolysis"/>
    <property type="evidence" value="ECO:0007669"/>
    <property type="project" value="UniProtKB-KW"/>
</dbReference>
<dbReference type="GO" id="GO:0005615">
    <property type="term" value="C:extracellular space"/>
    <property type="evidence" value="ECO:0007669"/>
    <property type="project" value="TreeGrafter"/>
</dbReference>
<evidence type="ECO:0000256" key="8">
    <source>
        <dbReference type="ARBA" id="ARBA00022833"/>
    </source>
</evidence>
<keyword evidence="4" id="KW-0645">Protease</keyword>
<dbReference type="PANTHER" id="PTHR11705:SF140">
    <property type="entry name" value="FI02848P-RELATED"/>
    <property type="match status" value="1"/>
</dbReference>
<organism evidence="12 13">
    <name type="scientific">Dinothrombium tinctorium</name>
    <dbReference type="NCBI Taxonomy" id="1965070"/>
    <lineage>
        <taxon>Eukaryota</taxon>
        <taxon>Metazoa</taxon>
        <taxon>Ecdysozoa</taxon>
        <taxon>Arthropoda</taxon>
        <taxon>Chelicerata</taxon>
        <taxon>Arachnida</taxon>
        <taxon>Acari</taxon>
        <taxon>Acariformes</taxon>
        <taxon>Trombidiformes</taxon>
        <taxon>Prostigmata</taxon>
        <taxon>Anystina</taxon>
        <taxon>Parasitengona</taxon>
        <taxon>Trombidioidea</taxon>
        <taxon>Trombidiidae</taxon>
        <taxon>Dinothrombium</taxon>
    </lineage>
</organism>
<dbReference type="PROSITE" id="PS00132">
    <property type="entry name" value="CARBOXYPEPT_ZN_1"/>
    <property type="match status" value="1"/>
</dbReference>
<dbReference type="InterPro" id="IPR057246">
    <property type="entry name" value="CARBOXYPEPT_ZN_1"/>
</dbReference>
<keyword evidence="3 12" id="KW-0121">Carboxypeptidase</keyword>
<dbReference type="GO" id="GO:0004181">
    <property type="term" value="F:metallocarboxypeptidase activity"/>
    <property type="evidence" value="ECO:0007669"/>
    <property type="project" value="InterPro"/>
</dbReference>
<reference evidence="12 13" key="1">
    <citation type="journal article" date="2018" name="Gigascience">
        <title>Genomes of trombidid mites reveal novel predicted allergens and laterally-transferred genes associated with secondary metabolism.</title>
        <authorList>
            <person name="Dong X."/>
            <person name="Chaisiri K."/>
            <person name="Xia D."/>
            <person name="Armstrong S.D."/>
            <person name="Fang Y."/>
            <person name="Donnelly M.J."/>
            <person name="Kadowaki T."/>
            <person name="McGarry J.W."/>
            <person name="Darby A.C."/>
            <person name="Makepeace B.L."/>
        </authorList>
    </citation>
    <scope>NUCLEOTIDE SEQUENCE [LARGE SCALE GENOMIC DNA]</scope>
    <source>
        <strain evidence="12">UoL-WK</strain>
    </source>
</reference>
<dbReference type="InterPro" id="IPR000834">
    <property type="entry name" value="Peptidase_M14"/>
</dbReference>
<keyword evidence="7" id="KW-0378">Hydrolase</keyword>
<dbReference type="OrthoDB" id="6416026at2759"/>
<dbReference type="FunFam" id="3.40.630.10:FF:000084">
    <property type="entry name" value="Carboxypeptidase B2"/>
    <property type="match status" value="1"/>
</dbReference>
<dbReference type="Pfam" id="PF00246">
    <property type="entry name" value="Peptidase_M14"/>
    <property type="match status" value="1"/>
</dbReference>
<evidence type="ECO:0000313" key="13">
    <source>
        <dbReference type="Proteomes" id="UP000285301"/>
    </source>
</evidence>
<evidence type="ECO:0000256" key="10">
    <source>
        <dbReference type="PROSITE-ProRule" id="PRU01379"/>
    </source>
</evidence>
<feature type="non-terminal residue" evidence="12">
    <location>
        <position position="420"/>
    </location>
</feature>
<comment type="cofactor">
    <cofactor evidence="1">
        <name>Zn(2+)</name>
        <dbReference type="ChEBI" id="CHEBI:29105"/>
    </cofactor>
</comment>
<evidence type="ECO:0000256" key="7">
    <source>
        <dbReference type="ARBA" id="ARBA00022801"/>
    </source>
</evidence>
<evidence type="ECO:0000256" key="6">
    <source>
        <dbReference type="ARBA" id="ARBA00022729"/>
    </source>
</evidence>
<dbReference type="Proteomes" id="UP000285301">
    <property type="component" value="Unassembled WGS sequence"/>
</dbReference>
<evidence type="ECO:0000256" key="4">
    <source>
        <dbReference type="ARBA" id="ARBA00022670"/>
    </source>
</evidence>
<name>A0A3S3PRE9_9ACAR</name>
<accession>A0A3S3PRE9</accession>
<proteinExistence type="inferred from homology"/>
<keyword evidence="8" id="KW-0862">Zinc</keyword>
<dbReference type="PANTHER" id="PTHR11705">
    <property type="entry name" value="PROTEASE FAMILY M14 CARBOXYPEPTIDASE A,B"/>
    <property type="match status" value="1"/>
</dbReference>
<gene>
    <name evidence="12" type="ORF">B4U79_01592</name>
</gene>
<evidence type="ECO:0000256" key="3">
    <source>
        <dbReference type="ARBA" id="ARBA00022645"/>
    </source>
</evidence>